<dbReference type="Proteomes" id="UP001157134">
    <property type="component" value="Unassembled WGS sequence"/>
</dbReference>
<dbReference type="Pfam" id="PF13455">
    <property type="entry name" value="MUG113"/>
    <property type="match status" value="1"/>
</dbReference>
<dbReference type="SMART" id="SM00974">
    <property type="entry name" value="T5orf172"/>
    <property type="match status" value="1"/>
</dbReference>
<dbReference type="EMBL" id="BSSV01000001">
    <property type="protein sequence ID" value="GLX84310.1"/>
    <property type="molecule type" value="Genomic_DNA"/>
</dbReference>
<name>A0ABQ6HC43_9GAMM</name>
<organism evidence="2 3">
    <name type="scientific">Thalassotalea loyana</name>
    <dbReference type="NCBI Taxonomy" id="280483"/>
    <lineage>
        <taxon>Bacteria</taxon>
        <taxon>Pseudomonadati</taxon>
        <taxon>Pseudomonadota</taxon>
        <taxon>Gammaproteobacteria</taxon>
        <taxon>Alteromonadales</taxon>
        <taxon>Colwelliaceae</taxon>
        <taxon>Thalassotalea</taxon>
    </lineage>
</organism>
<proteinExistence type="predicted"/>
<protein>
    <recommendedName>
        <fullName evidence="1">Bacteriophage T5 Orf172 DNA-binding domain-containing protein</fullName>
    </recommendedName>
</protein>
<dbReference type="InterPro" id="IPR018306">
    <property type="entry name" value="Phage_T5_Orf172_DNA-bd"/>
</dbReference>
<dbReference type="RefSeq" id="WP_284295860.1">
    <property type="nucleotide sequence ID" value="NZ_BSSV01000001.1"/>
</dbReference>
<sequence length="419" mass="47798">MKNEDWQELKSMELDDWLSFVSDDDELGITKVKAKSKAPTADEHLVAKFQEINDFFRANKRLPESNMANISELMLFKRLESIRGNDKQSHALVDFDEFNLLPLTHEVSEVAEPKAQYKPEPKVINSIDDIFDDDDFGLLGEAEDSIFNMKHVKAGSRAESDFVARRKSCKDFDKYKGLFPVVQQELNSGKRKIVEFDDKGEKLLEGQFYVLSGVLMYLESISFSSEEKTVDGKRFRKDGRTRCIFENGTESNMLYRSLAKSLYADGKIVTPVGDHFAEVKTINDDDQSAGFIYVLSSESEDPRIKSIPNLFKIGYATTPVAKRIANAKNEPTYLMAPVNVVAEYECYNMNTQKFENLIHTVFKDVCLDIEIADLSGNMCKPREWFSVPIEQVNTAVELIATGQIVNYRYNKVLKQIELK</sequence>
<accession>A0ABQ6HC43</accession>
<feature type="domain" description="Bacteriophage T5 Orf172 DNA-binding" evidence="1">
    <location>
        <begin position="305"/>
        <end position="399"/>
    </location>
</feature>
<evidence type="ECO:0000313" key="2">
    <source>
        <dbReference type="EMBL" id="GLX84310.1"/>
    </source>
</evidence>
<keyword evidence="3" id="KW-1185">Reference proteome</keyword>
<evidence type="ECO:0000259" key="1">
    <source>
        <dbReference type="SMART" id="SM00974"/>
    </source>
</evidence>
<gene>
    <name evidence="2" type="primary">yeeC</name>
    <name evidence="2" type="ORF">tloyanaT_05620</name>
</gene>
<reference evidence="2 3" key="1">
    <citation type="submission" date="2023-03" db="EMBL/GenBank/DDBJ databases">
        <title>Thalassotalea loyana LMG 22536T draft genome sequence.</title>
        <authorList>
            <person name="Sawabe T."/>
        </authorList>
    </citation>
    <scope>NUCLEOTIDE SEQUENCE [LARGE SCALE GENOMIC DNA]</scope>
    <source>
        <strain evidence="2 3">LMG 22536</strain>
    </source>
</reference>
<comment type="caution">
    <text evidence="2">The sequence shown here is derived from an EMBL/GenBank/DDBJ whole genome shotgun (WGS) entry which is preliminary data.</text>
</comment>
<evidence type="ECO:0000313" key="3">
    <source>
        <dbReference type="Proteomes" id="UP001157134"/>
    </source>
</evidence>